<comment type="caution">
    <text evidence="3">The sequence shown here is derived from an EMBL/GenBank/DDBJ whole genome shotgun (WGS) entry which is preliminary data.</text>
</comment>
<gene>
    <name evidence="3" type="ORF">FSP39_025183</name>
</gene>
<dbReference type="AlphaFoldDB" id="A0AA88XPR6"/>
<dbReference type="InterPro" id="IPR014716">
    <property type="entry name" value="Fibrinogen_a/b/g_C_1"/>
</dbReference>
<keyword evidence="1" id="KW-1015">Disulfide bond</keyword>
<dbReference type="InterPro" id="IPR020837">
    <property type="entry name" value="Fibrinogen_CS"/>
</dbReference>
<dbReference type="GO" id="GO:0005615">
    <property type="term" value="C:extracellular space"/>
    <property type="evidence" value="ECO:0007669"/>
    <property type="project" value="TreeGrafter"/>
</dbReference>
<proteinExistence type="predicted"/>
<reference evidence="3" key="1">
    <citation type="submission" date="2019-08" db="EMBL/GenBank/DDBJ databases">
        <title>The improved chromosome-level genome for the pearl oyster Pinctada fucata martensii using PacBio sequencing and Hi-C.</title>
        <authorList>
            <person name="Zheng Z."/>
        </authorList>
    </citation>
    <scope>NUCLEOTIDE SEQUENCE</scope>
    <source>
        <strain evidence="3">ZZ-2019</strain>
        <tissue evidence="3">Adductor muscle</tissue>
    </source>
</reference>
<name>A0AA88XPR6_PINIB</name>
<evidence type="ECO:0000313" key="4">
    <source>
        <dbReference type="Proteomes" id="UP001186944"/>
    </source>
</evidence>
<accession>A0AA88XPR6</accession>
<dbReference type="PROSITE" id="PS51406">
    <property type="entry name" value="FIBRINOGEN_C_2"/>
    <property type="match status" value="1"/>
</dbReference>
<dbReference type="Pfam" id="PF00147">
    <property type="entry name" value="Fibrinogen_C"/>
    <property type="match status" value="1"/>
</dbReference>
<dbReference type="EMBL" id="VSWD01000013">
    <property type="protein sequence ID" value="KAK3085157.1"/>
    <property type="molecule type" value="Genomic_DNA"/>
</dbReference>
<evidence type="ECO:0000259" key="2">
    <source>
        <dbReference type="PROSITE" id="PS51406"/>
    </source>
</evidence>
<dbReference type="SUPFAM" id="SSF56496">
    <property type="entry name" value="Fibrinogen C-terminal domain-like"/>
    <property type="match status" value="1"/>
</dbReference>
<evidence type="ECO:0000256" key="1">
    <source>
        <dbReference type="ARBA" id="ARBA00023157"/>
    </source>
</evidence>
<dbReference type="InterPro" id="IPR002181">
    <property type="entry name" value="Fibrinogen_a/b/g_C_dom"/>
</dbReference>
<protein>
    <recommendedName>
        <fullName evidence="2">Fibrinogen C-terminal domain-containing protein</fullName>
    </recommendedName>
</protein>
<organism evidence="3 4">
    <name type="scientific">Pinctada imbricata</name>
    <name type="common">Atlantic pearl-oyster</name>
    <name type="synonym">Pinctada martensii</name>
    <dbReference type="NCBI Taxonomy" id="66713"/>
    <lineage>
        <taxon>Eukaryota</taxon>
        <taxon>Metazoa</taxon>
        <taxon>Spiralia</taxon>
        <taxon>Lophotrochozoa</taxon>
        <taxon>Mollusca</taxon>
        <taxon>Bivalvia</taxon>
        <taxon>Autobranchia</taxon>
        <taxon>Pteriomorphia</taxon>
        <taxon>Pterioida</taxon>
        <taxon>Pterioidea</taxon>
        <taxon>Pteriidae</taxon>
        <taxon>Pinctada</taxon>
    </lineage>
</organism>
<evidence type="ECO:0000313" key="3">
    <source>
        <dbReference type="EMBL" id="KAK3085157.1"/>
    </source>
</evidence>
<dbReference type="PROSITE" id="PS00514">
    <property type="entry name" value="FIBRINOGEN_C_1"/>
    <property type="match status" value="1"/>
</dbReference>
<keyword evidence="4" id="KW-1185">Reference proteome</keyword>
<sequence>MGCHFLPVIRTTTGDAYNNCAEHYRGGWWYSDCYDSNLNGKYYEQGKHINFFKRNGIHWNSINNHASLKFVEMSVRPADDSTIQNSV</sequence>
<feature type="domain" description="Fibrinogen C-terminal" evidence="2">
    <location>
        <begin position="1"/>
        <end position="79"/>
    </location>
</feature>
<dbReference type="Proteomes" id="UP001186944">
    <property type="component" value="Unassembled WGS sequence"/>
</dbReference>
<dbReference type="Gene3D" id="3.90.215.10">
    <property type="entry name" value="Gamma Fibrinogen, chain A, domain 1"/>
    <property type="match status" value="1"/>
</dbReference>
<dbReference type="InterPro" id="IPR050373">
    <property type="entry name" value="Fibrinogen_C-term_domain"/>
</dbReference>
<dbReference type="PANTHER" id="PTHR19143">
    <property type="entry name" value="FIBRINOGEN/TENASCIN/ANGIOPOEITIN"/>
    <property type="match status" value="1"/>
</dbReference>
<dbReference type="InterPro" id="IPR036056">
    <property type="entry name" value="Fibrinogen-like_C"/>
</dbReference>